<dbReference type="GO" id="GO:0016491">
    <property type="term" value="F:oxidoreductase activity"/>
    <property type="evidence" value="ECO:0007669"/>
    <property type="project" value="UniProtKB-KW"/>
</dbReference>
<feature type="region of interest" description="Disordered" evidence="3">
    <location>
        <begin position="387"/>
        <end position="418"/>
    </location>
</feature>
<evidence type="ECO:0000256" key="2">
    <source>
        <dbReference type="ARBA" id="ARBA00023194"/>
    </source>
</evidence>
<dbReference type="EMBL" id="HBHQ01014602">
    <property type="protein sequence ID" value="CAD9817916.1"/>
    <property type="molecule type" value="Transcribed_RNA"/>
</dbReference>
<feature type="compositionally biased region" description="Basic and acidic residues" evidence="3">
    <location>
        <begin position="407"/>
        <end position="417"/>
    </location>
</feature>
<gene>
    <name evidence="6" type="ORF">ASEP1449_LOCUS9748</name>
</gene>
<dbReference type="PANTHER" id="PTHR10696:SF56">
    <property type="entry name" value="TAUD_TFDA-LIKE DOMAIN-CONTAINING PROTEIN"/>
    <property type="match status" value="1"/>
</dbReference>
<keyword evidence="1" id="KW-0560">Oxidoreductase</keyword>
<evidence type="ECO:0000256" key="4">
    <source>
        <dbReference type="SAM" id="Phobius"/>
    </source>
</evidence>
<sequence length="434" mass="49102">MTVSSSFDLDSINLSFLPSDDGSSFKGLPLVITPRSDSSLDFLSSWLEINRSFVNDMLTKYGAVLVRGFNIDSSSDFEKATLSLQPNLNNCYRGTSPRNLQKGTSFVFSAAEVPANYPIAQHLEMSFLPAPPRHLYFSCMKAPTSSGGETALCDFRQVYRDLDPQLRQKLFDKGIRYTRTQKKVGSYFTFDVSDMVGWPEIYDTSDKEEVEKLCAKEGTPVQWEGPNKDTFVSITQSQPFQVHPITKEPVWFNHIQVFHWTTFPMELFYSFQRTLDPRLLLHCILVSIFCIINYGILGNRMSLETTFGDGTPISVREMQLIRSTIHTNLVFNRWSKGDILCLDNFSTSHGRQPTYDRGRKVVVAWSEPFEKTNTFAWANHATSATQAANFGENPQERSPESTLTKEGSLESSRHDSLSENTFLQEVAVSLASKK</sequence>
<dbReference type="Gene3D" id="3.60.130.10">
    <property type="entry name" value="Clavaminate synthase-like"/>
    <property type="match status" value="1"/>
</dbReference>
<feature type="domain" description="TauD/TfdA-like" evidence="5">
    <location>
        <begin position="44"/>
        <end position="365"/>
    </location>
</feature>
<keyword evidence="2" id="KW-0045">Antibiotic biosynthesis</keyword>
<dbReference type="InterPro" id="IPR050411">
    <property type="entry name" value="AlphaKG_dependent_hydroxylases"/>
</dbReference>
<evidence type="ECO:0000256" key="1">
    <source>
        <dbReference type="ARBA" id="ARBA00023002"/>
    </source>
</evidence>
<evidence type="ECO:0000256" key="3">
    <source>
        <dbReference type="SAM" id="MobiDB-lite"/>
    </source>
</evidence>
<dbReference type="InterPro" id="IPR042098">
    <property type="entry name" value="TauD-like_sf"/>
</dbReference>
<dbReference type="Pfam" id="PF02668">
    <property type="entry name" value="TauD"/>
    <property type="match status" value="1"/>
</dbReference>
<keyword evidence="4" id="KW-1133">Transmembrane helix</keyword>
<evidence type="ECO:0000259" key="5">
    <source>
        <dbReference type="Pfam" id="PF02668"/>
    </source>
</evidence>
<keyword evidence="4" id="KW-0472">Membrane</keyword>
<protein>
    <recommendedName>
        <fullName evidence="5">TauD/TfdA-like domain-containing protein</fullName>
    </recommendedName>
</protein>
<name>A0A7S2XNK0_9STRA</name>
<dbReference type="PANTHER" id="PTHR10696">
    <property type="entry name" value="GAMMA-BUTYROBETAINE HYDROXYLASE-RELATED"/>
    <property type="match status" value="1"/>
</dbReference>
<organism evidence="6">
    <name type="scientific">Attheya septentrionalis</name>
    <dbReference type="NCBI Taxonomy" id="420275"/>
    <lineage>
        <taxon>Eukaryota</taxon>
        <taxon>Sar</taxon>
        <taxon>Stramenopiles</taxon>
        <taxon>Ochrophyta</taxon>
        <taxon>Bacillariophyta</taxon>
        <taxon>Coscinodiscophyceae</taxon>
        <taxon>Chaetocerotophycidae</taxon>
        <taxon>Chaetocerotales</taxon>
        <taxon>Attheyaceae</taxon>
        <taxon>Attheya</taxon>
    </lineage>
</organism>
<dbReference type="SUPFAM" id="SSF51197">
    <property type="entry name" value="Clavaminate synthase-like"/>
    <property type="match status" value="1"/>
</dbReference>
<feature type="transmembrane region" description="Helical" evidence="4">
    <location>
        <begin position="279"/>
        <end position="297"/>
    </location>
</feature>
<proteinExistence type="predicted"/>
<dbReference type="AlphaFoldDB" id="A0A7S2XNK0"/>
<reference evidence="6" key="1">
    <citation type="submission" date="2021-01" db="EMBL/GenBank/DDBJ databases">
        <authorList>
            <person name="Corre E."/>
            <person name="Pelletier E."/>
            <person name="Niang G."/>
            <person name="Scheremetjew M."/>
            <person name="Finn R."/>
            <person name="Kale V."/>
            <person name="Holt S."/>
            <person name="Cochrane G."/>
            <person name="Meng A."/>
            <person name="Brown T."/>
            <person name="Cohen L."/>
        </authorList>
    </citation>
    <scope>NUCLEOTIDE SEQUENCE</scope>
    <source>
        <strain evidence="6">CCMP2084</strain>
    </source>
</reference>
<evidence type="ECO:0000313" key="6">
    <source>
        <dbReference type="EMBL" id="CAD9817916.1"/>
    </source>
</evidence>
<accession>A0A7S2XNK0</accession>
<dbReference type="InterPro" id="IPR003819">
    <property type="entry name" value="TauD/TfdA-like"/>
</dbReference>
<dbReference type="GO" id="GO:0017000">
    <property type="term" value="P:antibiotic biosynthetic process"/>
    <property type="evidence" value="ECO:0007669"/>
    <property type="project" value="UniProtKB-KW"/>
</dbReference>
<keyword evidence="4" id="KW-0812">Transmembrane</keyword>